<dbReference type="SUPFAM" id="SSF74653">
    <property type="entry name" value="TolA/TonB C-terminal domain"/>
    <property type="match status" value="1"/>
</dbReference>
<gene>
    <name evidence="13" type="ORF">CWS72_05985</name>
</gene>
<evidence type="ECO:0000256" key="4">
    <source>
        <dbReference type="ARBA" id="ARBA00022475"/>
    </source>
</evidence>
<evidence type="ECO:0000256" key="6">
    <source>
        <dbReference type="ARBA" id="ARBA00022692"/>
    </source>
</evidence>
<dbReference type="Pfam" id="PF03544">
    <property type="entry name" value="TonB_C"/>
    <property type="match status" value="1"/>
</dbReference>
<evidence type="ECO:0000313" key="14">
    <source>
        <dbReference type="Proteomes" id="UP000233293"/>
    </source>
</evidence>
<comment type="function">
    <text evidence="10">Interacts with outer membrane receptor proteins that carry out high-affinity binding and energy dependent uptake into the periplasmic space of specific substrates. It could act to transduce energy from the cytoplasmic membrane to specific energy-requiring processes in the outer membrane, resulting in the release into the periplasm of ligands bound by these outer membrane proteins.</text>
</comment>
<evidence type="ECO:0000256" key="2">
    <source>
        <dbReference type="ARBA" id="ARBA00006555"/>
    </source>
</evidence>
<keyword evidence="14" id="KW-1185">Reference proteome</keyword>
<name>A0A2N3PYY6_9PROT</name>
<dbReference type="NCBIfam" id="TIGR01352">
    <property type="entry name" value="tonB_Cterm"/>
    <property type="match status" value="1"/>
</dbReference>
<comment type="similarity">
    <text evidence="2 10">Belongs to the TonB family.</text>
</comment>
<dbReference type="GO" id="GO:0030288">
    <property type="term" value="C:outer membrane-bounded periplasmic space"/>
    <property type="evidence" value="ECO:0007669"/>
    <property type="project" value="InterPro"/>
</dbReference>
<dbReference type="InterPro" id="IPR003538">
    <property type="entry name" value="TonB"/>
</dbReference>
<dbReference type="GO" id="GO:0031992">
    <property type="term" value="F:energy transducer activity"/>
    <property type="evidence" value="ECO:0007669"/>
    <property type="project" value="InterPro"/>
</dbReference>
<dbReference type="EMBL" id="PIUM01000004">
    <property type="protein sequence ID" value="PKU25608.1"/>
    <property type="molecule type" value="Genomic_DNA"/>
</dbReference>
<keyword evidence="10" id="KW-0735">Signal-anchor</keyword>
<dbReference type="AlphaFoldDB" id="A0A2N3PYY6"/>
<keyword evidence="3 10" id="KW-0813">Transport</keyword>
<keyword evidence="9" id="KW-0472">Membrane</keyword>
<dbReference type="InterPro" id="IPR051045">
    <property type="entry name" value="TonB-dependent_transducer"/>
</dbReference>
<dbReference type="PANTHER" id="PTHR33446">
    <property type="entry name" value="PROTEIN TONB-RELATED"/>
    <property type="match status" value="1"/>
</dbReference>
<organism evidence="13 14">
    <name type="scientific">Telmatospirillum siberiense</name>
    <dbReference type="NCBI Taxonomy" id="382514"/>
    <lineage>
        <taxon>Bacteria</taxon>
        <taxon>Pseudomonadati</taxon>
        <taxon>Pseudomonadota</taxon>
        <taxon>Alphaproteobacteria</taxon>
        <taxon>Rhodospirillales</taxon>
        <taxon>Rhodospirillaceae</taxon>
        <taxon>Telmatospirillum</taxon>
    </lineage>
</organism>
<keyword evidence="7 10" id="KW-0653">Protein transport</keyword>
<dbReference type="GO" id="GO:0015891">
    <property type="term" value="P:siderophore transport"/>
    <property type="evidence" value="ECO:0007669"/>
    <property type="project" value="InterPro"/>
</dbReference>
<comment type="caution">
    <text evidence="13">The sequence shown here is derived from an EMBL/GenBank/DDBJ whole genome shotgun (WGS) entry which is preliminary data.</text>
</comment>
<keyword evidence="5 10" id="KW-0997">Cell inner membrane</keyword>
<comment type="subcellular location">
    <subcellularLocation>
        <location evidence="1 10">Cell inner membrane</location>
        <topology evidence="1 10">Single-pass membrane protein</topology>
        <orientation evidence="1 10">Periplasmic side</orientation>
    </subcellularLocation>
</comment>
<dbReference type="Proteomes" id="UP000233293">
    <property type="component" value="Unassembled WGS sequence"/>
</dbReference>
<feature type="compositionally biased region" description="Basic and acidic residues" evidence="11">
    <location>
        <begin position="53"/>
        <end position="72"/>
    </location>
</feature>
<dbReference type="PRINTS" id="PR01374">
    <property type="entry name" value="TONBPROTEIN"/>
</dbReference>
<dbReference type="InterPro" id="IPR006260">
    <property type="entry name" value="TonB/TolA_C"/>
</dbReference>
<dbReference type="Gene3D" id="3.30.1150.10">
    <property type="match status" value="1"/>
</dbReference>
<proteinExistence type="inferred from homology"/>
<evidence type="ECO:0000256" key="8">
    <source>
        <dbReference type="ARBA" id="ARBA00022989"/>
    </source>
</evidence>
<evidence type="ECO:0000256" key="9">
    <source>
        <dbReference type="ARBA" id="ARBA00023136"/>
    </source>
</evidence>
<feature type="compositionally biased region" description="Low complexity" evidence="11">
    <location>
        <begin position="140"/>
        <end position="150"/>
    </location>
</feature>
<evidence type="ECO:0000256" key="3">
    <source>
        <dbReference type="ARBA" id="ARBA00022448"/>
    </source>
</evidence>
<dbReference type="GO" id="GO:0055085">
    <property type="term" value="P:transmembrane transport"/>
    <property type="evidence" value="ECO:0007669"/>
    <property type="project" value="InterPro"/>
</dbReference>
<dbReference type="GO" id="GO:0015031">
    <property type="term" value="P:protein transport"/>
    <property type="evidence" value="ECO:0007669"/>
    <property type="project" value="UniProtKB-UniRule"/>
</dbReference>
<evidence type="ECO:0000256" key="1">
    <source>
        <dbReference type="ARBA" id="ARBA00004383"/>
    </source>
</evidence>
<keyword evidence="8" id="KW-1133">Transmembrane helix</keyword>
<evidence type="ECO:0000256" key="5">
    <source>
        <dbReference type="ARBA" id="ARBA00022519"/>
    </source>
</evidence>
<evidence type="ECO:0000256" key="11">
    <source>
        <dbReference type="SAM" id="MobiDB-lite"/>
    </source>
</evidence>
<feature type="domain" description="TonB C-terminal" evidence="12">
    <location>
        <begin position="152"/>
        <end position="244"/>
    </location>
</feature>
<evidence type="ECO:0000256" key="10">
    <source>
        <dbReference type="RuleBase" id="RU362123"/>
    </source>
</evidence>
<feature type="compositionally biased region" description="Polar residues" evidence="11">
    <location>
        <begin position="103"/>
        <end position="120"/>
    </location>
</feature>
<reference evidence="14" key="1">
    <citation type="submission" date="2017-12" db="EMBL/GenBank/DDBJ databases">
        <title>Draft genome sequence of Telmatospirillum siberiense 26-4b1T, an acidotolerant peatland alphaproteobacterium potentially involved in sulfur cycling.</title>
        <authorList>
            <person name="Hausmann B."/>
            <person name="Pjevac P."/>
            <person name="Schreck K."/>
            <person name="Herbold C.W."/>
            <person name="Daims H."/>
            <person name="Wagner M."/>
            <person name="Pester M."/>
            <person name="Loy A."/>
        </authorList>
    </citation>
    <scope>NUCLEOTIDE SEQUENCE [LARGE SCALE GENOMIC DNA]</scope>
    <source>
        <strain evidence="14">26-4b1</strain>
    </source>
</reference>
<feature type="compositionally biased region" description="Low complexity" evidence="11">
    <location>
        <begin position="81"/>
        <end position="90"/>
    </location>
</feature>
<accession>A0A2N3PYY6</accession>
<dbReference type="GO" id="GO:0005886">
    <property type="term" value="C:plasma membrane"/>
    <property type="evidence" value="ECO:0007669"/>
    <property type="project" value="UniProtKB-SubCell"/>
</dbReference>
<dbReference type="PANTHER" id="PTHR33446:SF13">
    <property type="entry name" value="TONB PROTEIN"/>
    <property type="match status" value="1"/>
</dbReference>
<sequence>MKPSPWRRRWPLPASVLLHVAGILFLFGRAAVFPPPLPVPGIELSLAMLPPDIREEKPGKAPEEAPKPEVKPDPAPPKPISKPLKPALPKRQNPRPAPAATETPLSTSQEQTEMASQAQSRLAPATPDGETAAPPPSAPPALASAAGGPPADYIGQVRARIERNKRYPSAARKYGQEGTVLLAFDLDRSGQVTTWKIVRGSGYPALDGEVGEMIGRTTFPPFPESITGNRLRLQVPIEFSLQRP</sequence>
<evidence type="ECO:0000256" key="7">
    <source>
        <dbReference type="ARBA" id="ARBA00022927"/>
    </source>
</evidence>
<evidence type="ECO:0000259" key="12">
    <source>
        <dbReference type="PROSITE" id="PS52015"/>
    </source>
</evidence>
<feature type="region of interest" description="Disordered" evidence="11">
    <location>
        <begin position="53"/>
        <end position="150"/>
    </location>
</feature>
<keyword evidence="6" id="KW-0812">Transmembrane</keyword>
<protein>
    <recommendedName>
        <fullName evidence="10">Protein TonB</fullName>
    </recommendedName>
</protein>
<dbReference type="InterPro" id="IPR037682">
    <property type="entry name" value="TonB_C"/>
</dbReference>
<keyword evidence="4 10" id="KW-1003">Cell membrane</keyword>
<evidence type="ECO:0000313" key="13">
    <source>
        <dbReference type="EMBL" id="PKU25608.1"/>
    </source>
</evidence>
<dbReference type="PROSITE" id="PS52015">
    <property type="entry name" value="TONB_CTD"/>
    <property type="match status" value="1"/>
</dbReference>